<dbReference type="PROSITE" id="PS50297">
    <property type="entry name" value="ANK_REP_REGION"/>
    <property type="match status" value="12"/>
</dbReference>
<feature type="repeat" description="ANK" evidence="4">
    <location>
        <begin position="429"/>
        <end position="461"/>
    </location>
</feature>
<dbReference type="Gene3D" id="3.30.1370.10">
    <property type="entry name" value="K Homology domain, type 1"/>
    <property type="match status" value="1"/>
</dbReference>
<dbReference type="SUPFAM" id="SSF48403">
    <property type="entry name" value="Ankyrin repeat"/>
    <property type="match status" value="3"/>
</dbReference>
<feature type="compositionally biased region" description="Polar residues" evidence="7">
    <location>
        <begin position="2442"/>
        <end position="2456"/>
    </location>
</feature>
<dbReference type="GO" id="GO:0045087">
    <property type="term" value="P:innate immune response"/>
    <property type="evidence" value="ECO:0007669"/>
    <property type="project" value="TreeGrafter"/>
</dbReference>
<dbReference type="InterPro" id="IPR004087">
    <property type="entry name" value="KH_dom"/>
</dbReference>
<dbReference type="SMART" id="SM00248">
    <property type="entry name" value="ANK"/>
    <property type="match status" value="22"/>
</dbReference>
<feature type="repeat" description="ANK" evidence="4">
    <location>
        <begin position="1416"/>
        <end position="1448"/>
    </location>
</feature>
<feature type="region of interest" description="Disordered" evidence="7">
    <location>
        <begin position="2418"/>
        <end position="2563"/>
    </location>
</feature>
<evidence type="ECO:0000256" key="5">
    <source>
        <dbReference type="PROSITE-ProRule" id="PRU00117"/>
    </source>
</evidence>
<feature type="repeat" description="ANK" evidence="4">
    <location>
        <begin position="395"/>
        <end position="427"/>
    </location>
</feature>
<feature type="repeat" description="ANK" evidence="4">
    <location>
        <begin position="1484"/>
        <end position="1516"/>
    </location>
</feature>
<feature type="compositionally biased region" description="Low complexity" evidence="7">
    <location>
        <begin position="2206"/>
        <end position="2215"/>
    </location>
</feature>
<evidence type="ECO:0000256" key="6">
    <source>
        <dbReference type="SAM" id="Coils"/>
    </source>
</evidence>
<feature type="repeat" description="ANK" evidence="4">
    <location>
        <begin position="1247"/>
        <end position="1279"/>
    </location>
</feature>
<dbReference type="InterPro" id="IPR036770">
    <property type="entry name" value="Ankyrin_rpt-contain_sf"/>
</dbReference>
<feature type="repeat" description="ANK" evidence="4">
    <location>
        <begin position="589"/>
        <end position="621"/>
    </location>
</feature>
<feature type="repeat" description="ANK" evidence="4">
    <location>
        <begin position="1451"/>
        <end position="1483"/>
    </location>
</feature>
<dbReference type="Pfam" id="PF12796">
    <property type="entry name" value="Ank_2"/>
    <property type="match status" value="7"/>
</dbReference>
<dbReference type="InterPro" id="IPR004088">
    <property type="entry name" value="KH_dom_type_1"/>
</dbReference>
<dbReference type="Pfam" id="PF00013">
    <property type="entry name" value="KH_1"/>
    <property type="match status" value="1"/>
</dbReference>
<feature type="region of interest" description="Disordered" evidence="7">
    <location>
        <begin position="2180"/>
        <end position="2215"/>
    </location>
</feature>
<keyword evidence="10" id="KW-1185">Reference proteome</keyword>
<evidence type="ECO:0000256" key="4">
    <source>
        <dbReference type="PROSITE-ProRule" id="PRU00023"/>
    </source>
</evidence>
<keyword evidence="2 4" id="KW-0040">ANK repeat</keyword>
<protein>
    <submittedName>
        <fullName evidence="9">ANK_REP_REGION domain-containing protein</fullName>
    </submittedName>
</protein>
<dbReference type="EnsemblMetazoa" id="CJA01846.1">
    <property type="protein sequence ID" value="CJA01846.1"/>
    <property type="gene ID" value="WBGene00121050"/>
</dbReference>
<feature type="domain" description="K Homology" evidence="8">
    <location>
        <begin position="1767"/>
        <end position="1850"/>
    </location>
</feature>
<feature type="region of interest" description="Disordered" evidence="7">
    <location>
        <begin position="1875"/>
        <end position="1955"/>
    </location>
</feature>
<keyword evidence="1" id="KW-0677">Repeat</keyword>
<feature type="repeat" description="ANK" evidence="4">
    <location>
        <begin position="1349"/>
        <end position="1381"/>
    </location>
</feature>
<dbReference type="Proteomes" id="UP000005237">
    <property type="component" value="Unassembled WGS sequence"/>
</dbReference>
<name>A0A8R1DG54_CAEJA</name>
<keyword evidence="5" id="KW-0694">RNA-binding</keyword>
<dbReference type="CDD" id="cd22265">
    <property type="entry name" value="UDM1_RNF168"/>
    <property type="match status" value="1"/>
</dbReference>
<feature type="region of interest" description="Disordered" evidence="7">
    <location>
        <begin position="1156"/>
        <end position="1211"/>
    </location>
</feature>
<dbReference type="PANTHER" id="PTHR23206">
    <property type="entry name" value="MASK PROTEIN"/>
    <property type="match status" value="1"/>
</dbReference>
<dbReference type="PROSITE" id="PS50084">
    <property type="entry name" value="KH_TYPE_1"/>
    <property type="match status" value="1"/>
</dbReference>
<feature type="compositionally biased region" description="Basic and acidic residues" evidence="7">
    <location>
        <begin position="1190"/>
        <end position="1201"/>
    </location>
</feature>
<dbReference type="GO" id="GO:0005737">
    <property type="term" value="C:cytoplasm"/>
    <property type="evidence" value="ECO:0007669"/>
    <property type="project" value="TreeGrafter"/>
</dbReference>
<feature type="repeat" description="ANK" evidence="4">
    <location>
        <begin position="496"/>
        <end position="523"/>
    </location>
</feature>
<feature type="compositionally biased region" description="Pro residues" evidence="7">
    <location>
        <begin position="2465"/>
        <end position="2475"/>
    </location>
</feature>
<evidence type="ECO:0000256" key="7">
    <source>
        <dbReference type="SAM" id="MobiDB-lite"/>
    </source>
</evidence>
<dbReference type="SUPFAM" id="SSF54791">
    <property type="entry name" value="Eukaryotic type KH-domain (KH-domain type I)"/>
    <property type="match status" value="1"/>
</dbReference>
<sequence>MSNLVLFEHLIPFELNLNEASEEERERIFTIYYHYGAQIYECLHMIAIYEDDNDEEEEEGFSSVSVEAVLKRLKLEHIQNPDCPFPPVSDLLDIIEHRKLADTQVLFRISDHLDSLNIVREKNVPFNSTDPKMVSLDLAVDAITSAATMALHFLATSFAENEMKTANPDGYDEVTSEDEGDDNENIAGERAISKEENAIHFRDLSPIEPIIFQQNATLLLACRVGIVPLIDLCHKAGKLSFEGRLSKITPLMEASAATCHHVVSRLLEYGADPNVQSLFNGNTAIIYACANDAIDVLQVLLDTKGPIKPDVYLMNNFCHDGMMEAALVNNVIAIEEFLLRGYRPLFLHIKEDMRQESALTLAAYKGHVAIVTAILEFHDKNPVKEEDELKELSLEMYSALMEAAMDGHIEVCRLMLNRGTPTDMTNPYSVESPLSLACSGGYPEVVDVLLASGAKVEELNEEKNTPLMEACREGHADVVKVLLSRGADVNATNPDLGDTPCSLAAGGGHISILKMLMEKGGDLAGGQTSPIVEAAQEGQVETVQFILAHCRTVPQDQLSRALVVAAERGSFPIVLELVRSGADLNFEQEDRTALMRAAKGDHFEIVQLLVTKGASINYKSSKNDATALLLACSEGNTDIAQFLIRNGADPMLKMDDGVNCFMEVARHGSCDLMNVLVEFTKGNMPIDKDPPKLGISKCKANKFKKRKGMPLTKLQASDMMMMLNGIYPSKRKVCKHGSFHDMPYSSHEIDMLSHLLKLQEQMEEYEAPKDTDEEMNEVTEALKALESAYGKKEDGKINFPAQPSQYDMDKLRAGELVPSIRQWAELVSHGWLEMERVVGKPIELSSFLGYSDVQSSNAAAAVSAAAAAASGMDSQSYLASVFAKMNNGEEMPRVPATVGSLNAASAAVTGISLHSDDAMRLFGGASFATKMLSDRKPCSHSQYAAVHPVHEAAFRAALMRMGCSHKDRKGAAINIRDMKSTFPIEEQRQRTPSKTTANLVSKCHTSLTVAKSAEDGSAITPTKIYPGMLKMASDMEKAWRANQSDANFNAAVLTAYIASTIPRLGEAKIESPDSILRRLFAGKSEKQVSASLDIVKETVTNEGSDALKRSIESLSDQDLKNKYLNIFRDTSECSLYDQCVREKNLQLKAVEKKSKSTTAPLGGLAPQTSVPKSPMAKSVASQQQGQLRRTHSEGDGAERAKTRSNAIDKATESTLETPLTIACANGHKEIVELLLKEGANIEHRDKKGFSPLIIASTAGHAAVVEILLKHHAAVEAQSDRTKDTALSLACSGGRKDVVELLLAAGANKEHRNVSDYTPLSLASSGGYLEIVNMLINAGSEINSRTGSKLGISPLMLAAMNGHRDATRVLLEKGSDINAQIETNRNTALTLASFQGRTEVVKLLLSYHPNVEHRAKTGLTPLMECANGGYVDVGTMLVEAGADPNATPVPSSKDTALTIAADKGHEKFVRFLLDNDAVIDARNKKGCTALWLACCGGHADTVKTLLEKKADPDSVDNRKVSPMMAALRKGNVEIVKILVQEAKQFPNEQDLSRTQQSAETDELRQKCDECVELINAAKQAQDDKSRQTTESFLQSLEAEEARKAQKNAKKAEKKREKRDKKKSAKAAKVEAAAPSPEPQPVPVATPAPAPAIEEPPKEPSKPRRNRKKTNPNGLPKESKVVNPEPAKVEEEEETSEVPFKPIVVNIPPPAQSHPAAMLSPGSHSESEEWCKAGKEGKKTKPLGKKFGSQHVQIGLQHAKESSTTSSVTSEQPTFGIDTKNRKHFCFMLNGGVMARIIGRSGSNIKAVREVTMATIEIDKQGATKEAERKISIHGTPEAVQRAASIISLLISDSEILITDAIRCVLQGHASVASSVSSEGNSRSAADSASHISSSTPSSIPFAANLNSKRRSQSPAIQQERSSKNHQQGQKDQSAPGSNVWQQRMAARQEKVDPPQVVQKSQVQALKPQHVQPQPVVRIAQPNKEPVRQLPPTVQAPIEGVSNYGQQKQQITSAVDRVIAPPTRPIAAAVQPVQQIRPDPVQPELIQRPNMQPIGTPGRTAILRPPPPSVLQQPIQQPLAAFSKAPGTRPHQASIGANSSNPLRNELFEEPTSFEQFRSASISALGPPSTSSFSVPVEDRNGVIPDFDLSKYKIEDSVKIGDIWGKSDEGSSWLFSQFFSQPKPTNSSGLNNDPSTDDFMNHLLTNPSASSANSHSASALSNAAKQALETRGWCATGSAATFRDPNPNPNPKRSQPPLFARSPSTSSTTNITSAVLQQQQQQLQQLQQQQVLQQQQRLQQLQQQYQQHSPQSNASLMFQQQSQQIYNQMGGMNTDHYSQLAAQLLSHQEGSTSLPSAQATSMANSYYQSPSYTDPSSVLGQLNMSTITQRGIKQFDGFNDTPSDNNVSVIQALLEQQKKNTSESSIQQQQQQQSYMHPHLQQAPFGTTTNNVANQQSRLGMMQSRQQPPPFGAPQAPPGFGNLPGPSPSTAPVSSSSRQPLYQSFAQAQTQQQQTQSQQQQQQMSFHQMQQQMVDWSRQMGGQQPPQHQNQQPPQQSSKNWGNWP</sequence>
<accession>A0A8R1DG54</accession>
<evidence type="ECO:0000256" key="3">
    <source>
        <dbReference type="ARBA" id="ARBA00023054"/>
    </source>
</evidence>
<feature type="compositionally biased region" description="Low complexity" evidence="7">
    <location>
        <begin position="1875"/>
        <end position="1902"/>
    </location>
</feature>
<feature type="compositionally biased region" description="Polar residues" evidence="7">
    <location>
        <begin position="2180"/>
        <end position="2192"/>
    </location>
</feature>
<feature type="repeat" description="ANK" evidence="4">
    <location>
        <begin position="1314"/>
        <end position="1346"/>
    </location>
</feature>
<feature type="compositionally biased region" description="Pro residues" evidence="7">
    <location>
        <begin position="1634"/>
        <end position="1648"/>
    </location>
</feature>
<evidence type="ECO:0000259" key="8">
    <source>
        <dbReference type="SMART" id="SM00322"/>
    </source>
</evidence>
<feature type="compositionally biased region" description="Low complexity" evidence="7">
    <location>
        <begin position="2486"/>
        <end position="2530"/>
    </location>
</feature>
<feature type="compositionally biased region" description="Basic residues" evidence="7">
    <location>
        <begin position="1614"/>
        <end position="1624"/>
    </location>
</feature>
<feature type="coiled-coil region" evidence="6">
    <location>
        <begin position="2267"/>
        <end position="2302"/>
    </location>
</feature>
<dbReference type="GO" id="GO:0003723">
    <property type="term" value="F:RNA binding"/>
    <property type="evidence" value="ECO:0007669"/>
    <property type="project" value="UniProtKB-UniRule"/>
</dbReference>
<proteinExistence type="predicted"/>
<feature type="compositionally biased region" description="Polar residues" evidence="7">
    <location>
        <begin position="1911"/>
        <end position="1940"/>
    </location>
</feature>
<organism evidence="9 10">
    <name type="scientific">Caenorhabditis japonica</name>
    <dbReference type="NCBI Taxonomy" id="281687"/>
    <lineage>
        <taxon>Eukaryota</taxon>
        <taxon>Metazoa</taxon>
        <taxon>Ecdysozoa</taxon>
        <taxon>Nematoda</taxon>
        <taxon>Chromadorea</taxon>
        <taxon>Rhabditida</taxon>
        <taxon>Rhabditina</taxon>
        <taxon>Rhabditomorpha</taxon>
        <taxon>Rhabditoidea</taxon>
        <taxon>Rhabditidae</taxon>
        <taxon>Peloderinae</taxon>
        <taxon>Caenorhabditis</taxon>
    </lineage>
</organism>
<dbReference type="InterPro" id="IPR051631">
    <property type="entry name" value="Ankyrin-KH/SAM_domain"/>
</dbReference>
<keyword evidence="3 6" id="KW-0175">Coiled coil</keyword>
<feature type="compositionally biased region" description="Low complexity" evidence="7">
    <location>
        <begin position="2541"/>
        <end position="2554"/>
    </location>
</feature>
<reference evidence="10" key="1">
    <citation type="submission" date="2010-08" db="EMBL/GenBank/DDBJ databases">
        <authorList>
            <consortium name="Caenorhabditis japonica Sequencing Consortium"/>
            <person name="Wilson R.K."/>
        </authorList>
    </citation>
    <scope>NUCLEOTIDE SEQUENCE [LARGE SCALE GENOMIC DNA]</scope>
    <source>
        <strain evidence="10">DF5081</strain>
    </source>
</reference>
<reference evidence="9" key="2">
    <citation type="submission" date="2022-06" db="UniProtKB">
        <authorList>
            <consortium name="EnsemblMetazoa"/>
        </authorList>
    </citation>
    <scope>IDENTIFICATION</scope>
    <source>
        <strain evidence="9">DF5081</strain>
    </source>
</reference>
<feature type="region of interest" description="Disordered" evidence="7">
    <location>
        <begin position="1598"/>
        <end position="1695"/>
    </location>
</feature>
<evidence type="ECO:0000256" key="1">
    <source>
        <dbReference type="ARBA" id="ARBA00022737"/>
    </source>
</evidence>
<dbReference type="InterPro" id="IPR002110">
    <property type="entry name" value="Ankyrin_rpt"/>
</dbReference>
<dbReference type="InterPro" id="IPR036612">
    <property type="entry name" value="KH_dom_type_1_sf"/>
</dbReference>
<feature type="repeat" description="ANK" evidence="4">
    <location>
        <begin position="1281"/>
        <end position="1313"/>
    </location>
</feature>
<feature type="region of interest" description="Disordered" evidence="7">
    <location>
        <begin position="2236"/>
        <end position="2267"/>
    </location>
</feature>
<feature type="repeat" description="ANK" evidence="4">
    <location>
        <begin position="1214"/>
        <end position="1246"/>
    </location>
</feature>
<dbReference type="Gene3D" id="1.25.40.20">
    <property type="entry name" value="Ankyrin repeat-containing domain"/>
    <property type="match status" value="7"/>
</dbReference>
<feature type="repeat" description="ANK" evidence="4">
    <location>
        <begin position="462"/>
        <end position="494"/>
    </location>
</feature>
<dbReference type="FunFam" id="1.25.40.20:FF:000041">
    <property type="entry name" value="ankyrin repeat and KH domain-containing protein 1 isoform X1"/>
    <property type="match status" value="1"/>
</dbReference>
<evidence type="ECO:0000313" key="9">
    <source>
        <dbReference type="EnsemblMetazoa" id="CJA01846.1"/>
    </source>
</evidence>
<evidence type="ECO:0000256" key="2">
    <source>
        <dbReference type="ARBA" id="ARBA00023043"/>
    </source>
</evidence>
<evidence type="ECO:0000313" key="10">
    <source>
        <dbReference type="Proteomes" id="UP000005237"/>
    </source>
</evidence>
<dbReference type="PROSITE" id="PS50088">
    <property type="entry name" value="ANK_REPEAT"/>
    <property type="match status" value="15"/>
</dbReference>
<feature type="region of interest" description="Disordered" evidence="7">
    <location>
        <begin position="2082"/>
        <end position="2101"/>
    </location>
</feature>
<feature type="compositionally biased region" description="Basic and acidic residues" evidence="7">
    <location>
        <begin position="1598"/>
        <end position="1613"/>
    </location>
</feature>
<feature type="repeat" description="ANK" evidence="4">
    <location>
        <begin position="623"/>
        <end position="655"/>
    </location>
</feature>
<feature type="repeat" description="ANK" evidence="4">
    <location>
        <begin position="1383"/>
        <end position="1415"/>
    </location>
</feature>
<dbReference type="SMART" id="SM00322">
    <property type="entry name" value="KH"/>
    <property type="match status" value="1"/>
</dbReference>
<dbReference type="PANTHER" id="PTHR23206:SF8">
    <property type="entry name" value="ANKYRIN REPEAT AND KH DOMAIN-CONTAINING 1"/>
    <property type="match status" value="1"/>
</dbReference>